<organism evidence="2 3">
    <name type="scientific">Dentiscutata erythropus</name>
    <dbReference type="NCBI Taxonomy" id="1348616"/>
    <lineage>
        <taxon>Eukaryota</taxon>
        <taxon>Fungi</taxon>
        <taxon>Fungi incertae sedis</taxon>
        <taxon>Mucoromycota</taxon>
        <taxon>Glomeromycotina</taxon>
        <taxon>Glomeromycetes</taxon>
        <taxon>Diversisporales</taxon>
        <taxon>Gigasporaceae</taxon>
        <taxon>Dentiscutata</taxon>
    </lineage>
</organism>
<evidence type="ECO:0000313" key="2">
    <source>
        <dbReference type="EMBL" id="CAG8718184.1"/>
    </source>
</evidence>
<keyword evidence="3" id="KW-1185">Reference proteome</keyword>
<dbReference type="Proteomes" id="UP000789405">
    <property type="component" value="Unassembled WGS sequence"/>
</dbReference>
<dbReference type="EMBL" id="CAJVPY010010373">
    <property type="protein sequence ID" value="CAG8718184.1"/>
    <property type="molecule type" value="Genomic_DNA"/>
</dbReference>
<feature type="compositionally biased region" description="Basic and acidic residues" evidence="1">
    <location>
        <begin position="142"/>
        <end position="173"/>
    </location>
</feature>
<evidence type="ECO:0000313" key="3">
    <source>
        <dbReference type="Proteomes" id="UP000789405"/>
    </source>
</evidence>
<evidence type="ECO:0000256" key="1">
    <source>
        <dbReference type="SAM" id="MobiDB-lite"/>
    </source>
</evidence>
<reference evidence="2" key="1">
    <citation type="submission" date="2021-06" db="EMBL/GenBank/DDBJ databases">
        <authorList>
            <person name="Kallberg Y."/>
            <person name="Tangrot J."/>
            <person name="Rosling A."/>
        </authorList>
    </citation>
    <scope>NUCLEOTIDE SEQUENCE</scope>
    <source>
        <strain evidence="2">MA453B</strain>
    </source>
</reference>
<dbReference type="AlphaFoldDB" id="A0A9N9I2A4"/>
<proteinExistence type="predicted"/>
<sequence length="239" mass="27726">MDPAWTYFKKLGHVLGFKQKRQQARTHNKSCPNMTPEQKKICFQQTKSKKFTKSKTVNLPTKTSTNIESFGDRISKIELNNYEVESAKSLDESFNSTDEIEDCYNIETFSDSNDENYTSTDEDGDFIVLESESEDEGDRSDEENRVESNEEDKSNEQNRSDEESKKERNRDYEESINSSLKITEIENVNRTELNVAKPSEMDDPYRIFVMMSDIVIEMEEPKSYKCKAFKPAEIGDPSF</sequence>
<feature type="region of interest" description="Disordered" evidence="1">
    <location>
        <begin position="131"/>
        <end position="175"/>
    </location>
</feature>
<protein>
    <submittedName>
        <fullName evidence="2">74_t:CDS:1</fullName>
    </submittedName>
</protein>
<accession>A0A9N9I2A4</accession>
<feature type="non-terminal residue" evidence="2">
    <location>
        <position position="239"/>
    </location>
</feature>
<feature type="compositionally biased region" description="Acidic residues" evidence="1">
    <location>
        <begin position="131"/>
        <end position="141"/>
    </location>
</feature>
<name>A0A9N9I2A4_9GLOM</name>
<gene>
    <name evidence="2" type="ORF">DERYTH_LOCUS14106</name>
</gene>
<comment type="caution">
    <text evidence="2">The sequence shown here is derived from an EMBL/GenBank/DDBJ whole genome shotgun (WGS) entry which is preliminary data.</text>
</comment>